<gene>
    <name evidence="2" type="ORF">BBI00_06840</name>
</gene>
<keyword evidence="1" id="KW-1133">Transmembrane helix</keyword>
<feature type="transmembrane region" description="Helical" evidence="1">
    <location>
        <begin position="36"/>
        <end position="57"/>
    </location>
</feature>
<name>A0A1B8ZR48_9FLAO</name>
<sequence>MNFLDVFIIITLAVVLNTAVYIIFKKFLYKRQDAALKFLTFNIPKDIIWLLISLLIIDKTKENFLFLLACFVVASFLIYLSIIKLINKS</sequence>
<keyword evidence="1" id="KW-0812">Transmembrane</keyword>
<evidence type="ECO:0000313" key="3">
    <source>
        <dbReference type="Proteomes" id="UP000093432"/>
    </source>
</evidence>
<accession>A0A1B8ZR48</accession>
<reference evidence="3" key="1">
    <citation type="submission" date="2016-07" db="EMBL/GenBank/DDBJ databases">
        <authorList>
            <person name="Florea S."/>
            <person name="Webb J.S."/>
            <person name="Jaromczyk J."/>
            <person name="Schardl C.L."/>
        </authorList>
    </citation>
    <scope>NUCLEOTIDE SEQUENCE [LARGE SCALE GENOMIC DNA]</scope>
    <source>
        <strain evidence="3">CC-VM-7</strain>
    </source>
</reference>
<feature type="transmembrane region" description="Helical" evidence="1">
    <location>
        <begin position="63"/>
        <end position="86"/>
    </location>
</feature>
<evidence type="ECO:0000313" key="2">
    <source>
        <dbReference type="EMBL" id="OCA74071.1"/>
    </source>
</evidence>
<dbReference type="STRING" id="651561.BBI00_06840"/>
<protein>
    <submittedName>
        <fullName evidence="2">Uncharacterized protein</fullName>
    </submittedName>
</protein>
<evidence type="ECO:0000256" key="1">
    <source>
        <dbReference type="SAM" id="Phobius"/>
    </source>
</evidence>
<keyword evidence="1" id="KW-0472">Membrane</keyword>
<dbReference type="Proteomes" id="UP000093432">
    <property type="component" value="Unassembled WGS sequence"/>
</dbReference>
<proteinExistence type="predicted"/>
<dbReference type="KEGG" id="carh:EGY05_10260"/>
<dbReference type="AlphaFoldDB" id="A0A1B8ZR48"/>
<dbReference type="EMBL" id="MAYG01000001">
    <property type="protein sequence ID" value="OCA74071.1"/>
    <property type="molecule type" value="Genomic_DNA"/>
</dbReference>
<organism evidence="2 3">
    <name type="scientific">Chryseobacterium arthrosphaerae</name>
    <dbReference type="NCBI Taxonomy" id="651561"/>
    <lineage>
        <taxon>Bacteria</taxon>
        <taxon>Pseudomonadati</taxon>
        <taxon>Bacteroidota</taxon>
        <taxon>Flavobacteriia</taxon>
        <taxon>Flavobacteriales</taxon>
        <taxon>Weeksellaceae</taxon>
        <taxon>Chryseobacterium group</taxon>
        <taxon>Chryseobacterium</taxon>
    </lineage>
</organism>
<comment type="caution">
    <text evidence="2">The sequence shown here is derived from an EMBL/GenBank/DDBJ whole genome shotgun (WGS) entry which is preliminary data.</text>
</comment>
<feature type="transmembrane region" description="Helical" evidence="1">
    <location>
        <begin position="6"/>
        <end position="24"/>
    </location>
</feature>